<dbReference type="Proteomes" id="UP000617340">
    <property type="component" value="Unassembled WGS sequence"/>
</dbReference>
<evidence type="ECO:0000313" key="1">
    <source>
        <dbReference type="EMBL" id="KAF7385530.1"/>
    </source>
</evidence>
<dbReference type="AlphaFoldDB" id="A0A834MUD2"/>
<organism evidence="1 2">
    <name type="scientific">Vespula germanica</name>
    <name type="common">German yellow jacket</name>
    <name type="synonym">Paravespula germanica</name>
    <dbReference type="NCBI Taxonomy" id="30212"/>
    <lineage>
        <taxon>Eukaryota</taxon>
        <taxon>Metazoa</taxon>
        <taxon>Ecdysozoa</taxon>
        <taxon>Arthropoda</taxon>
        <taxon>Hexapoda</taxon>
        <taxon>Insecta</taxon>
        <taxon>Pterygota</taxon>
        <taxon>Neoptera</taxon>
        <taxon>Endopterygota</taxon>
        <taxon>Hymenoptera</taxon>
        <taxon>Apocrita</taxon>
        <taxon>Aculeata</taxon>
        <taxon>Vespoidea</taxon>
        <taxon>Vespidae</taxon>
        <taxon>Vespinae</taxon>
        <taxon>Vespula</taxon>
    </lineage>
</organism>
<proteinExistence type="predicted"/>
<keyword evidence="2" id="KW-1185">Reference proteome</keyword>
<reference evidence="1" key="1">
    <citation type="journal article" date="2020" name="G3 (Bethesda)">
        <title>High-Quality Assemblies for Three Invasive Social Wasps from the &lt;i&gt;Vespula&lt;/i&gt; Genus.</title>
        <authorList>
            <person name="Harrop T.W.R."/>
            <person name="Guhlin J."/>
            <person name="McLaughlin G.M."/>
            <person name="Permina E."/>
            <person name="Stockwell P."/>
            <person name="Gilligan J."/>
            <person name="Le Lec M.F."/>
            <person name="Gruber M.A.M."/>
            <person name="Quinn O."/>
            <person name="Lovegrove M."/>
            <person name="Duncan E.J."/>
            <person name="Remnant E.J."/>
            <person name="Van Eeckhoven J."/>
            <person name="Graham B."/>
            <person name="Knapp R.A."/>
            <person name="Langford K.W."/>
            <person name="Kronenberg Z."/>
            <person name="Press M.O."/>
            <person name="Eacker S.M."/>
            <person name="Wilson-Rankin E.E."/>
            <person name="Purcell J."/>
            <person name="Lester P.J."/>
            <person name="Dearden P.K."/>
        </authorList>
    </citation>
    <scope>NUCLEOTIDE SEQUENCE</scope>
    <source>
        <strain evidence="1">Linc-1</strain>
    </source>
</reference>
<accession>A0A834MUD2</accession>
<name>A0A834MUD2_VESGE</name>
<comment type="caution">
    <text evidence="1">The sequence shown here is derived from an EMBL/GenBank/DDBJ whole genome shotgun (WGS) entry which is preliminary data.</text>
</comment>
<protein>
    <submittedName>
        <fullName evidence="1">Uncharacterized protein</fullName>
    </submittedName>
</protein>
<dbReference type="EMBL" id="JACSDZ010000016">
    <property type="protein sequence ID" value="KAF7385530.1"/>
    <property type="molecule type" value="Genomic_DNA"/>
</dbReference>
<gene>
    <name evidence="1" type="ORF">HZH68_013960</name>
</gene>
<evidence type="ECO:0000313" key="2">
    <source>
        <dbReference type="Proteomes" id="UP000617340"/>
    </source>
</evidence>
<sequence length="85" mass="9645">MRDLKAGVFTSRVTYAAVEWSDLFRMGDYKKCAAKSSSYSGYASVPKFICIVASESSIDFQLHKRRELYSARKNKHPASESELEI</sequence>